<comment type="subunit">
    <text evidence="9">Homodimer.</text>
</comment>
<reference evidence="12" key="1">
    <citation type="submission" date="2016-11" db="EMBL/GenBank/DDBJ databases">
        <authorList>
            <person name="Varghese N."/>
            <person name="Submissions S."/>
        </authorList>
    </citation>
    <scope>NUCLEOTIDE SEQUENCE [LARGE SCALE GENOMIC DNA]</scope>
    <source>
        <strain evidence="12">CGMCC 1.7063</strain>
    </source>
</reference>
<dbReference type="EC" id="5.1.3.2" evidence="5 9"/>
<dbReference type="NCBIfam" id="NF007956">
    <property type="entry name" value="PRK10675.1"/>
    <property type="match status" value="1"/>
</dbReference>
<dbReference type="OrthoDB" id="9803010at2"/>
<dbReference type="Pfam" id="PF16363">
    <property type="entry name" value="GDP_Man_Dehyd"/>
    <property type="match status" value="1"/>
</dbReference>
<gene>
    <name evidence="11" type="ORF">SAMN04487965_2486</name>
</gene>
<evidence type="ECO:0000313" key="12">
    <source>
        <dbReference type="Proteomes" id="UP000184170"/>
    </source>
</evidence>
<dbReference type="UniPathway" id="UPA00214"/>
<dbReference type="InterPro" id="IPR036291">
    <property type="entry name" value="NAD(P)-bd_dom_sf"/>
</dbReference>
<proteinExistence type="inferred from homology"/>
<evidence type="ECO:0000256" key="9">
    <source>
        <dbReference type="RuleBase" id="RU366046"/>
    </source>
</evidence>
<dbReference type="NCBIfam" id="TIGR01179">
    <property type="entry name" value="galE"/>
    <property type="match status" value="1"/>
</dbReference>
<protein>
    <recommendedName>
        <fullName evidence="6 9">UDP-glucose 4-epimerase</fullName>
        <ecNumber evidence="5 9">5.1.3.2</ecNumber>
    </recommendedName>
</protein>
<evidence type="ECO:0000256" key="1">
    <source>
        <dbReference type="ARBA" id="ARBA00000083"/>
    </source>
</evidence>
<keyword evidence="9" id="KW-0119">Carbohydrate metabolism</keyword>
<dbReference type="InterPro" id="IPR016040">
    <property type="entry name" value="NAD(P)-bd_dom"/>
</dbReference>
<dbReference type="PANTHER" id="PTHR43725:SF47">
    <property type="entry name" value="UDP-GLUCOSE 4-EPIMERASE"/>
    <property type="match status" value="1"/>
</dbReference>
<feature type="domain" description="NAD(P)-binding" evidence="10">
    <location>
        <begin position="4"/>
        <end position="328"/>
    </location>
</feature>
<evidence type="ECO:0000256" key="2">
    <source>
        <dbReference type="ARBA" id="ARBA00001911"/>
    </source>
</evidence>
<dbReference type="GO" id="GO:0003978">
    <property type="term" value="F:UDP-glucose 4-epimerase activity"/>
    <property type="evidence" value="ECO:0007669"/>
    <property type="project" value="UniProtKB-UniRule"/>
</dbReference>
<keyword evidence="8 9" id="KW-0413">Isomerase</keyword>
<dbReference type="RefSeq" id="WP_073275618.1">
    <property type="nucleotide sequence ID" value="NZ_FQVA01000003.1"/>
</dbReference>
<comment type="pathway">
    <text evidence="3 9">Carbohydrate metabolism; galactose metabolism.</text>
</comment>
<evidence type="ECO:0000256" key="5">
    <source>
        <dbReference type="ARBA" id="ARBA00013189"/>
    </source>
</evidence>
<dbReference type="STRING" id="494016.SAMN04487965_2486"/>
<dbReference type="AlphaFoldDB" id="A0A1M5DSS7"/>
<evidence type="ECO:0000256" key="7">
    <source>
        <dbReference type="ARBA" id="ARBA00023027"/>
    </source>
</evidence>
<dbReference type="Proteomes" id="UP000184170">
    <property type="component" value="Unassembled WGS sequence"/>
</dbReference>
<comment type="catalytic activity">
    <reaction evidence="1 9">
        <text>UDP-alpha-D-glucose = UDP-alpha-D-galactose</text>
        <dbReference type="Rhea" id="RHEA:22168"/>
        <dbReference type="ChEBI" id="CHEBI:58885"/>
        <dbReference type="ChEBI" id="CHEBI:66914"/>
        <dbReference type="EC" id="5.1.3.2"/>
    </reaction>
</comment>
<evidence type="ECO:0000313" key="11">
    <source>
        <dbReference type="EMBL" id="SHF70010.1"/>
    </source>
</evidence>
<evidence type="ECO:0000256" key="4">
    <source>
        <dbReference type="ARBA" id="ARBA00007637"/>
    </source>
</evidence>
<dbReference type="GO" id="GO:0006012">
    <property type="term" value="P:galactose metabolic process"/>
    <property type="evidence" value="ECO:0007669"/>
    <property type="project" value="UniProtKB-UniPathway"/>
</dbReference>
<evidence type="ECO:0000256" key="3">
    <source>
        <dbReference type="ARBA" id="ARBA00004947"/>
    </source>
</evidence>
<organism evidence="11 12">
    <name type="scientific">Microbulbifer donghaiensis</name>
    <dbReference type="NCBI Taxonomy" id="494016"/>
    <lineage>
        <taxon>Bacteria</taxon>
        <taxon>Pseudomonadati</taxon>
        <taxon>Pseudomonadota</taxon>
        <taxon>Gammaproteobacteria</taxon>
        <taxon>Cellvibrionales</taxon>
        <taxon>Microbulbiferaceae</taxon>
        <taxon>Microbulbifer</taxon>
    </lineage>
</organism>
<keyword evidence="12" id="KW-1185">Reference proteome</keyword>
<dbReference type="InterPro" id="IPR005886">
    <property type="entry name" value="UDP_G4E"/>
</dbReference>
<comment type="cofactor">
    <cofactor evidence="2 9">
        <name>NAD(+)</name>
        <dbReference type="ChEBI" id="CHEBI:57540"/>
    </cofactor>
</comment>
<evidence type="ECO:0000259" key="10">
    <source>
        <dbReference type="Pfam" id="PF16363"/>
    </source>
</evidence>
<dbReference type="PANTHER" id="PTHR43725">
    <property type="entry name" value="UDP-GLUCOSE 4-EPIMERASE"/>
    <property type="match status" value="1"/>
</dbReference>
<dbReference type="Gene3D" id="3.40.50.720">
    <property type="entry name" value="NAD(P)-binding Rossmann-like Domain"/>
    <property type="match status" value="1"/>
</dbReference>
<keyword evidence="7 9" id="KW-0520">NAD</keyword>
<name>A0A1M5DSS7_9GAMM</name>
<evidence type="ECO:0000256" key="6">
    <source>
        <dbReference type="ARBA" id="ARBA00018569"/>
    </source>
</evidence>
<sequence>MAILVTGGAGYIGSHTCVEMLAAGLEPVVVDNLANSSEEALHRVEMIAGRQVPFHKVDIADAAGLREIFSSCDIEAVIHFAGLKAVGESVAQPLRYYQNNVSGTLTLCQVMAEFGVQRLIFSSSATVYGDPASVPIREDFPTGATNPYGASKLMVENMLRDLCAAPDSQLKVSLLRYFNPIGAHESGAIGEDPRGIPNNLLPYVSQVAVGRLAQLQVFGDDYETVDGTGVRDYIHVVDLARGHLAALAMLRREDTAAGCYTHNLGTGRGSSVLEIVRTFERVSGREVPFKIAPRRPGDIAACYADPALAEQELDWKAEYDLERMVRDTWRWQSQNPNGYAAE</sequence>
<dbReference type="Gene3D" id="3.90.25.10">
    <property type="entry name" value="UDP-galactose 4-epimerase, domain 1"/>
    <property type="match status" value="1"/>
</dbReference>
<dbReference type="GO" id="GO:0005829">
    <property type="term" value="C:cytosol"/>
    <property type="evidence" value="ECO:0007669"/>
    <property type="project" value="TreeGrafter"/>
</dbReference>
<dbReference type="CDD" id="cd05247">
    <property type="entry name" value="UDP_G4E_1_SDR_e"/>
    <property type="match status" value="1"/>
</dbReference>
<dbReference type="EMBL" id="FQVA01000003">
    <property type="protein sequence ID" value="SHF70010.1"/>
    <property type="molecule type" value="Genomic_DNA"/>
</dbReference>
<dbReference type="SUPFAM" id="SSF51735">
    <property type="entry name" value="NAD(P)-binding Rossmann-fold domains"/>
    <property type="match status" value="1"/>
</dbReference>
<evidence type="ECO:0000256" key="8">
    <source>
        <dbReference type="ARBA" id="ARBA00023235"/>
    </source>
</evidence>
<accession>A0A1M5DSS7</accession>
<comment type="similarity">
    <text evidence="4 9">Belongs to the NAD(P)-dependent epimerase/dehydratase family.</text>
</comment>